<evidence type="ECO:0008006" key="5">
    <source>
        <dbReference type="Google" id="ProtNLM"/>
    </source>
</evidence>
<evidence type="ECO:0000256" key="2">
    <source>
        <dbReference type="SAM" id="MobiDB-lite"/>
    </source>
</evidence>
<gene>
    <name evidence="3" type="ORF">EJ02DRAFT_502464</name>
</gene>
<dbReference type="InterPro" id="IPR036397">
    <property type="entry name" value="RNaseH_sf"/>
</dbReference>
<dbReference type="Proteomes" id="UP000800038">
    <property type="component" value="Unassembled WGS sequence"/>
</dbReference>
<proteinExistence type="predicted"/>
<keyword evidence="4" id="KW-1185">Reference proteome</keyword>
<organism evidence="3 4">
    <name type="scientific">Clathrospora elynae</name>
    <dbReference type="NCBI Taxonomy" id="706981"/>
    <lineage>
        <taxon>Eukaryota</taxon>
        <taxon>Fungi</taxon>
        <taxon>Dikarya</taxon>
        <taxon>Ascomycota</taxon>
        <taxon>Pezizomycotina</taxon>
        <taxon>Dothideomycetes</taxon>
        <taxon>Pleosporomycetidae</taxon>
        <taxon>Pleosporales</taxon>
        <taxon>Diademaceae</taxon>
        <taxon>Clathrospora</taxon>
    </lineage>
</organism>
<dbReference type="EMBL" id="ML976030">
    <property type="protein sequence ID" value="KAF1942898.1"/>
    <property type="molecule type" value="Genomic_DNA"/>
</dbReference>
<accession>A0A6A5ST26</accession>
<evidence type="ECO:0000313" key="3">
    <source>
        <dbReference type="EMBL" id="KAF1942898.1"/>
    </source>
</evidence>
<keyword evidence="1" id="KW-0175">Coiled coil</keyword>
<reference evidence="3" key="1">
    <citation type="journal article" date="2020" name="Stud. Mycol.">
        <title>101 Dothideomycetes genomes: a test case for predicting lifestyles and emergence of pathogens.</title>
        <authorList>
            <person name="Haridas S."/>
            <person name="Albert R."/>
            <person name="Binder M."/>
            <person name="Bloem J."/>
            <person name="Labutti K."/>
            <person name="Salamov A."/>
            <person name="Andreopoulos B."/>
            <person name="Baker S."/>
            <person name="Barry K."/>
            <person name="Bills G."/>
            <person name="Bluhm B."/>
            <person name="Cannon C."/>
            <person name="Castanera R."/>
            <person name="Culley D."/>
            <person name="Daum C."/>
            <person name="Ezra D."/>
            <person name="Gonzalez J."/>
            <person name="Henrissat B."/>
            <person name="Kuo A."/>
            <person name="Liang C."/>
            <person name="Lipzen A."/>
            <person name="Lutzoni F."/>
            <person name="Magnuson J."/>
            <person name="Mondo S."/>
            <person name="Nolan M."/>
            <person name="Ohm R."/>
            <person name="Pangilinan J."/>
            <person name="Park H.-J."/>
            <person name="Ramirez L."/>
            <person name="Alfaro M."/>
            <person name="Sun H."/>
            <person name="Tritt A."/>
            <person name="Yoshinaga Y."/>
            <person name="Zwiers L.-H."/>
            <person name="Turgeon B."/>
            <person name="Goodwin S."/>
            <person name="Spatafora J."/>
            <person name="Crous P."/>
            <person name="Grigoriev I."/>
        </authorList>
    </citation>
    <scope>NUCLEOTIDE SEQUENCE</scope>
    <source>
        <strain evidence="3">CBS 161.51</strain>
    </source>
</reference>
<sequence length="358" mass="41537">MDRVTRRKPRKYKGLHPKTPKTSRCELSATERAFIAGACIAGSLSYGDTVHCFNNGRLSKSTITRTVQHVLKVAKDYGCKITDPRCFENLPGRGSAPKLTPEQRELVVQITTQDHAHREKESWQAFKDGDFEKAGIPQISVSLHENIMYEAGYGRRRPGWRPPLSPEQEQERYQWALAHNPDRYEVGNGLGFDFRTVVFTDETPARIGEQRGMQRAWYKEGEKYDDDVRKDRIRKNCCLQFYGAFRYNHKGPCYVYYEETEAEKQEAEQRLQVENKVRKEQANTAQILAKGALTELNEHEINTRYNTRTRAKQHIKKHDYVLSKLLLHGFKTSKTKVLSAIYFRMELQHTRVGLHVIT</sequence>
<dbReference type="GO" id="GO:0003676">
    <property type="term" value="F:nucleic acid binding"/>
    <property type="evidence" value="ECO:0007669"/>
    <property type="project" value="InterPro"/>
</dbReference>
<protein>
    <recommendedName>
        <fullName evidence="5">Transposase Tc1-like domain-containing protein</fullName>
    </recommendedName>
</protein>
<dbReference type="OrthoDB" id="3795340at2759"/>
<evidence type="ECO:0000313" key="4">
    <source>
        <dbReference type="Proteomes" id="UP000800038"/>
    </source>
</evidence>
<evidence type="ECO:0000256" key="1">
    <source>
        <dbReference type="SAM" id="Coils"/>
    </source>
</evidence>
<dbReference type="AlphaFoldDB" id="A0A6A5ST26"/>
<feature type="compositionally biased region" description="Basic residues" evidence="2">
    <location>
        <begin position="1"/>
        <end position="21"/>
    </location>
</feature>
<feature type="region of interest" description="Disordered" evidence="2">
    <location>
        <begin position="1"/>
        <end position="22"/>
    </location>
</feature>
<feature type="coiled-coil region" evidence="1">
    <location>
        <begin position="257"/>
        <end position="284"/>
    </location>
</feature>
<dbReference type="Gene3D" id="3.30.420.10">
    <property type="entry name" value="Ribonuclease H-like superfamily/Ribonuclease H"/>
    <property type="match status" value="1"/>
</dbReference>
<name>A0A6A5ST26_9PLEO</name>